<accession>A0A1X7VNG3</accession>
<sequence length="77" mass="8374">MESTNTTGLPNMCDLLNPSSMIGDSNWTRGKPRLFLMAARSSGNCDVVCILTNSSLVLIRSCSMYICLDGKTDELPL</sequence>
<proteinExistence type="predicted"/>
<protein>
    <submittedName>
        <fullName evidence="1">Uncharacterized protein</fullName>
    </submittedName>
</protein>
<name>A0A1X7VNG3_AMPQE</name>
<dbReference type="EnsemblMetazoa" id="Aqu2.1.41429_001">
    <property type="protein sequence ID" value="Aqu2.1.41429_001"/>
    <property type="gene ID" value="Aqu2.1.41429"/>
</dbReference>
<organism evidence="1">
    <name type="scientific">Amphimedon queenslandica</name>
    <name type="common">Sponge</name>
    <dbReference type="NCBI Taxonomy" id="400682"/>
    <lineage>
        <taxon>Eukaryota</taxon>
        <taxon>Metazoa</taxon>
        <taxon>Porifera</taxon>
        <taxon>Demospongiae</taxon>
        <taxon>Heteroscleromorpha</taxon>
        <taxon>Haplosclerida</taxon>
        <taxon>Niphatidae</taxon>
        <taxon>Amphimedon</taxon>
    </lineage>
</organism>
<evidence type="ECO:0000313" key="1">
    <source>
        <dbReference type="EnsemblMetazoa" id="Aqu2.1.41429_001"/>
    </source>
</evidence>
<reference evidence="1" key="1">
    <citation type="submission" date="2017-05" db="UniProtKB">
        <authorList>
            <consortium name="EnsemblMetazoa"/>
        </authorList>
    </citation>
    <scope>IDENTIFICATION</scope>
</reference>
<dbReference type="AlphaFoldDB" id="A0A1X7VNG3"/>
<dbReference type="InParanoid" id="A0A1X7VNG3"/>